<dbReference type="AlphaFoldDB" id="A0A0N8PZV4"/>
<feature type="compositionally biased region" description="Low complexity" evidence="1">
    <location>
        <begin position="274"/>
        <end position="283"/>
    </location>
</feature>
<name>A0A0N8PZV4_RHOGW</name>
<reference evidence="2 3" key="1">
    <citation type="journal article" date="2015" name="Front. Microbiol.">
        <title>Genome sequence of the plant growth promoting endophytic yeast Rhodotorula graminis WP1.</title>
        <authorList>
            <person name="Firrincieli A."/>
            <person name="Otillar R."/>
            <person name="Salamov A."/>
            <person name="Schmutz J."/>
            <person name="Khan Z."/>
            <person name="Redman R.S."/>
            <person name="Fleck N.D."/>
            <person name="Lindquist E."/>
            <person name="Grigoriev I.V."/>
            <person name="Doty S.L."/>
        </authorList>
    </citation>
    <scope>NUCLEOTIDE SEQUENCE [LARGE SCALE GENOMIC DNA]</scope>
    <source>
        <strain evidence="2 3">WP1</strain>
    </source>
</reference>
<proteinExistence type="predicted"/>
<feature type="compositionally biased region" description="Low complexity" evidence="1">
    <location>
        <begin position="22"/>
        <end position="33"/>
    </location>
</feature>
<dbReference type="EMBL" id="KQ474083">
    <property type="protein sequence ID" value="KPV73373.1"/>
    <property type="molecule type" value="Genomic_DNA"/>
</dbReference>
<dbReference type="OrthoDB" id="2532393at2759"/>
<evidence type="ECO:0000313" key="2">
    <source>
        <dbReference type="EMBL" id="KPV73373.1"/>
    </source>
</evidence>
<evidence type="ECO:0000256" key="1">
    <source>
        <dbReference type="SAM" id="MobiDB-lite"/>
    </source>
</evidence>
<dbReference type="RefSeq" id="XP_018269422.1">
    <property type="nucleotide sequence ID" value="XM_018417679.1"/>
</dbReference>
<accession>A0A0N8PZV4</accession>
<protein>
    <submittedName>
        <fullName evidence="2">Uncharacterized protein</fullName>
    </submittedName>
</protein>
<dbReference type="OMA" id="PCSIMGH"/>
<evidence type="ECO:0000313" key="3">
    <source>
        <dbReference type="Proteomes" id="UP000053890"/>
    </source>
</evidence>
<feature type="region of interest" description="Disordered" evidence="1">
    <location>
        <begin position="1"/>
        <end position="45"/>
    </location>
</feature>
<dbReference type="STRING" id="578459.A0A0N8PZV4"/>
<feature type="region of interest" description="Disordered" evidence="1">
    <location>
        <begin position="259"/>
        <end position="286"/>
    </location>
</feature>
<feature type="compositionally biased region" description="Low complexity" evidence="1">
    <location>
        <begin position="476"/>
        <end position="494"/>
    </location>
</feature>
<dbReference type="GeneID" id="28978127"/>
<gene>
    <name evidence="2" type="ORF">RHOBADRAFT_55125</name>
</gene>
<sequence>MRSPSTAPSPGGAYHPLTQVPLDSPTSVLSSSSDDGDLDEKQLMTSSNKLPWRPLRSRLRAVGRLWRVLLAVASFSILHALLPLDRRAQVSEQLANLSNALPALPEHGSFLHPWRLVKVDDPLISLLEARLESTPPLAPYRFLLGTVQRSEGPALIEWVLHHLALGADHLVVFDSTAASSPTSPSLGIAAAAETRDLILPLVELGWVTLVRVDGPPDAAHQGAANKFRREWAEPKATWSAFLDVNEYLVRRDDPLDPAATEVAHGAESSPPPSSSSSSSSSSPALSLPDLVEREYGAAVDGVELPRVWMTACPHAPTSPLAGVLERHTALVTLDAHDAALAPRVLARSRSRASSASSSSSAPSQRAAEPVIVALSDHEQHVPPPLVAERYPLHVRRFVRRGRECPHSGGQPASPAAQATVGDPALAALDRRACETGGVRGVEEDLALLERGTSLAALGARLEKRWPVFRSDDYSLSVLPSSSSSSPSSGSLGSSRRAPLPSDDEAPLEPGTTLVVDSKHGGHPGFLEVILSTSESRRALPVTYLASGGAAFDLPPSTSRELVFASRARANTTLTVVRQYAALPSPERDPPSPCSIMGHLKNQPNRTQLLRLAEGACRGVDAAQVGTLASLTWPHAKYRGDVVLSRSIRLGASAHWAEPAAPHPPLKLARRRAIDLVAAREEAPVAAAANAVAPAPSDLGLAGLTQGHWALHSLQSLVASSRAERDPQTRLYTTETCPRQFSKPYWDEQCGTHRSKLARDGVWRWVPDGARSYKGAALPASELRACLRADGLGRQASAAAAAAVGDERRRILVVGDSVSSHTFLALQCLVATHLGISDSARHVRFRSVQYEALDLAGATTGPGSGPEGEGAAASLLGRREWDELVAWEWDVDERRATMYPHVVVLNVGLWPASWATASGYAAGLATALEHLVALAYDPKRNPMGPRILWRETTSVFPTKVADPLFQVNPRVRLLNVLADRALAAAAAGERAPSSAAAIEVLKGVYDMVSARADSARDSAHLCPVVQGDVAEVVMHRICRGGLLER</sequence>
<organism evidence="2 3">
    <name type="scientific">Rhodotorula graminis (strain WP1)</name>
    <dbReference type="NCBI Taxonomy" id="578459"/>
    <lineage>
        <taxon>Eukaryota</taxon>
        <taxon>Fungi</taxon>
        <taxon>Dikarya</taxon>
        <taxon>Basidiomycota</taxon>
        <taxon>Pucciniomycotina</taxon>
        <taxon>Microbotryomycetes</taxon>
        <taxon>Sporidiobolales</taxon>
        <taxon>Sporidiobolaceae</taxon>
        <taxon>Rhodotorula</taxon>
    </lineage>
</organism>
<feature type="region of interest" description="Disordered" evidence="1">
    <location>
        <begin position="476"/>
        <end position="518"/>
    </location>
</feature>
<dbReference type="Proteomes" id="UP000053890">
    <property type="component" value="Unassembled WGS sequence"/>
</dbReference>
<keyword evidence="3" id="KW-1185">Reference proteome</keyword>